<name>A0ABY7FUN1_MYAAR</name>
<dbReference type="SMART" id="SM00255">
    <property type="entry name" value="TIR"/>
    <property type="match status" value="1"/>
</dbReference>
<accession>A0ABY7FUN1</accession>
<feature type="domain" description="TIR" evidence="1">
    <location>
        <begin position="23"/>
        <end position="150"/>
    </location>
</feature>
<dbReference type="EMBL" id="CP111025">
    <property type="protein sequence ID" value="WAR25930.1"/>
    <property type="molecule type" value="Genomic_DNA"/>
</dbReference>
<dbReference type="InterPro" id="IPR035897">
    <property type="entry name" value="Toll_tir_struct_dom_sf"/>
</dbReference>
<keyword evidence="3" id="KW-1185">Reference proteome</keyword>
<dbReference type="Proteomes" id="UP001164746">
    <property type="component" value="Chromosome 14"/>
</dbReference>
<evidence type="ECO:0000259" key="1">
    <source>
        <dbReference type="PROSITE" id="PS50104"/>
    </source>
</evidence>
<dbReference type="SUPFAM" id="SSF52200">
    <property type="entry name" value="Toll/Interleukin receptor TIR domain"/>
    <property type="match status" value="1"/>
</dbReference>
<evidence type="ECO:0000313" key="3">
    <source>
        <dbReference type="Proteomes" id="UP001164746"/>
    </source>
</evidence>
<dbReference type="PANTHER" id="PTHR16253">
    <property type="entry name" value="TETRATRICOPEPTIDE REPEAT PROTEIN 22"/>
    <property type="match status" value="1"/>
</dbReference>
<dbReference type="InterPro" id="IPR042342">
    <property type="entry name" value="TTC22"/>
</dbReference>
<dbReference type="PROSITE" id="PS50104">
    <property type="entry name" value="TIR"/>
    <property type="match status" value="1"/>
</dbReference>
<gene>
    <name evidence="2" type="ORF">MAR_011634</name>
</gene>
<proteinExistence type="predicted"/>
<protein>
    <submittedName>
        <fullName evidence="2">TLR22-like protein</fullName>
    </submittedName>
</protein>
<dbReference type="Pfam" id="PF13676">
    <property type="entry name" value="TIR_2"/>
    <property type="match status" value="1"/>
</dbReference>
<evidence type="ECO:0000313" key="2">
    <source>
        <dbReference type="EMBL" id="WAR25930.1"/>
    </source>
</evidence>
<sequence>MATCKMNFDYHQNVNIPQLPPEKDYHVFVCYVSENVNEVHRIVENLEKGGIKCCYHERDFTPGHGIFDNMRDKINASVHMLVVLSEDFSKSSFAQHELKEAIHRQIREDFSIIPLKIEPCDVPDILENKTYIDCENDDITEIHRTIIKAVIESDEDIEYIEKIANQSLFMKNLHIHDFFPRITLFVQFNGNFGALTGIGKRKMLSLFFRQNLFYTFTQRQH</sequence>
<dbReference type="Gene3D" id="3.40.50.10140">
    <property type="entry name" value="Toll/interleukin-1 receptor homology (TIR) domain"/>
    <property type="match status" value="1"/>
</dbReference>
<dbReference type="PANTHER" id="PTHR16253:SF0">
    <property type="entry name" value="TETRATRICOPEPTIDE REPEAT PROTEIN 22"/>
    <property type="match status" value="1"/>
</dbReference>
<reference evidence="2" key="1">
    <citation type="submission" date="2022-11" db="EMBL/GenBank/DDBJ databases">
        <title>Centuries of genome instability and evolution in soft-shell clam transmissible cancer (bioRxiv).</title>
        <authorList>
            <person name="Hart S.F.M."/>
            <person name="Yonemitsu M.A."/>
            <person name="Giersch R.M."/>
            <person name="Beal B.F."/>
            <person name="Arriagada G."/>
            <person name="Davis B.W."/>
            <person name="Ostrander E.A."/>
            <person name="Goff S.P."/>
            <person name="Metzger M.J."/>
        </authorList>
    </citation>
    <scope>NUCLEOTIDE SEQUENCE</scope>
    <source>
        <strain evidence="2">MELC-2E11</strain>
        <tissue evidence="2">Siphon/mantle</tissue>
    </source>
</reference>
<dbReference type="InterPro" id="IPR000157">
    <property type="entry name" value="TIR_dom"/>
</dbReference>
<organism evidence="2 3">
    <name type="scientific">Mya arenaria</name>
    <name type="common">Soft-shell clam</name>
    <dbReference type="NCBI Taxonomy" id="6604"/>
    <lineage>
        <taxon>Eukaryota</taxon>
        <taxon>Metazoa</taxon>
        <taxon>Spiralia</taxon>
        <taxon>Lophotrochozoa</taxon>
        <taxon>Mollusca</taxon>
        <taxon>Bivalvia</taxon>
        <taxon>Autobranchia</taxon>
        <taxon>Heteroconchia</taxon>
        <taxon>Euheterodonta</taxon>
        <taxon>Imparidentia</taxon>
        <taxon>Neoheterodontei</taxon>
        <taxon>Myida</taxon>
        <taxon>Myoidea</taxon>
        <taxon>Myidae</taxon>
        <taxon>Mya</taxon>
    </lineage>
</organism>